<organism evidence="2 3">
    <name type="scientific">Dreissena polymorpha</name>
    <name type="common">Zebra mussel</name>
    <name type="synonym">Mytilus polymorpha</name>
    <dbReference type="NCBI Taxonomy" id="45954"/>
    <lineage>
        <taxon>Eukaryota</taxon>
        <taxon>Metazoa</taxon>
        <taxon>Spiralia</taxon>
        <taxon>Lophotrochozoa</taxon>
        <taxon>Mollusca</taxon>
        <taxon>Bivalvia</taxon>
        <taxon>Autobranchia</taxon>
        <taxon>Heteroconchia</taxon>
        <taxon>Euheterodonta</taxon>
        <taxon>Imparidentia</taxon>
        <taxon>Neoheterodontei</taxon>
        <taxon>Myida</taxon>
        <taxon>Dreissenoidea</taxon>
        <taxon>Dreissenidae</taxon>
        <taxon>Dreissena</taxon>
    </lineage>
</organism>
<dbReference type="AlphaFoldDB" id="A0A9D4RKM2"/>
<keyword evidence="3" id="KW-1185">Reference proteome</keyword>
<feature type="non-terminal residue" evidence="2">
    <location>
        <position position="228"/>
    </location>
</feature>
<accession>A0A9D4RKM2</accession>
<dbReference type="EMBL" id="JAIWYP010000002">
    <property type="protein sequence ID" value="KAH3869837.1"/>
    <property type="molecule type" value="Genomic_DNA"/>
</dbReference>
<reference evidence="2" key="1">
    <citation type="journal article" date="2019" name="bioRxiv">
        <title>The Genome of the Zebra Mussel, Dreissena polymorpha: A Resource for Invasive Species Research.</title>
        <authorList>
            <person name="McCartney M.A."/>
            <person name="Auch B."/>
            <person name="Kono T."/>
            <person name="Mallez S."/>
            <person name="Zhang Y."/>
            <person name="Obille A."/>
            <person name="Becker A."/>
            <person name="Abrahante J.E."/>
            <person name="Garbe J."/>
            <person name="Badalamenti J.P."/>
            <person name="Herman A."/>
            <person name="Mangelson H."/>
            <person name="Liachko I."/>
            <person name="Sullivan S."/>
            <person name="Sone E.D."/>
            <person name="Koren S."/>
            <person name="Silverstein K.A.T."/>
            <person name="Beckman K.B."/>
            <person name="Gohl D.M."/>
        </authorList>
    </citation>
    <scope>NUCLEOTIDE SEQUENCE</scope>
    <source>
        <strain evidence="2">Duluth1</strain>
        <tissue evidence="2">Whole animal</tissue>
    </source>
</reference>
<protein>
    <submittedName>
        <fullName evidence="2">Uncharacterized protein</fullName>
    </submittedName>
</protein>
<comment type="caution">
    <text evidence="2">The sequence shown here is derived from an EMBL/GenBank/DDBJ whole genome shotgun (WGS) entry which is preliminary data.</text>
</comment>
<reference evidence="2" key="2">
    <citation type="submission" date="2020-11" db="EMBL/GenBank/DDBJ databases">
        <authorList>
            <person name="McCartney M.A."/>
            <person name="Auch B."/>
            <person name="Kono T."/>
            <person name="Mallez S."/>
            <person name="Becker A."/>
            <person name="Gohl D.M."/>
            <person name="Silverstein K.A.T."/>
            <person name="Koren S."/>
            <person name="Bechman K.B."/>
            <person name="Herman A."/>
            <person name="Abrahante J.E."/>
            <person name="Garbe J."/>
        </authorList>
    </citation>
    <scope>NUCLEOTIDE SEQUENCE</scope>
    <source>
        <strain evidence="2">Duluth1</strain>
        <tissue evidence="2">Whole animal</tissue>
    </source>
</reference>
<feature type="region of interest" description="Disordered" evidence="1">
    <location>
        <begin position="203"/>
        <end position="228"/>
    </location>
</feature>
<evidence type="ECO:0000313" key="2">
    <source>
        <dbReference type="EMBL" id="KAH3869837.1"/>
    </source>
</evidence>
<sequence length="228" mass="24814">SCLGRILTIKLNPDQFNVNISSDKMSLAGDRLYVINAHHKLCTLATDGRQVLVCGLDSHTVIQVDHEGRKELVTLASQKDGLIKPVPEFKEVREIGNDIDYRHSTFEYRAGSNVEPVLTSTFGNSPEYRVGENVQPALTLTFGTSPEYRAGANVEPALTSTIGTSPEYRAGANVEPALISTFDNSLEYRAGANIERALTSTFGKSPEHQAGTNVEPAMTSILSKSPEY</sequence>
<name>A0A9D4RKM2_DREPO</name>
<gene>
    <name evidence="2" type="ORF">DPMN_033008</name>
</gene>
<dbReference type="Proteomes" id="UP000828390">
    <property type="component" value="Unassembled WGS sequence"/>
</dbReference>
<evidence type="ECO:0000256" key="1">
    <source>
        <dbReference type="SAM" id="MobiDB-lite"/>
    </source>
</evidence>
<evidence type="ECO:0000313" key="3">
    <source>
        <dbReference type="Proteomes" id="UP000828390"/>
    </source>
</evidence>
<proteinExistence type="predicted"/>